<dbReference type="PANTHER" id="PTHR43304:SF1">
    <property type="entry name" value="PAC DOMAIN-CONTAINING PROTEIN"/>
    <property type="match status" value="1"/>
</dbReference>
<dbReference type="FunFam" id="2.10.70.100:FF:000001">
    <property type="entry name" value="Sensory transduction histidine kinase"/>
    <property type="match status" value="1"/>
</dbReference>
<dbReference type="InterPro" id="IPR000700">
    <property type="entry name" value="PAS-assoc_C"/>
</dbReference>
<evidence type="ECO:0000256" key="4">
    <source>
        <dbReference type="ARBA" id="ARBA00022475"/>
    </source>
</evidence>
<evidence type="ECO:0000256" key="8">
    <source>
        <dbReference type="ARBA" id="ARBA00022692"/>
    </source>
</evidence>
<evidence type="ECO:0000256" key="7">
    <source>
        <dbReference type="ARBA" id="ARBA00022679"/>
    </source>
</evidence>
<dbReference type="Pfam" id="PF00989">
    <property type="entry name" value="PAS"/>
    <property type="match status" value="2"/>
</dbReference>
<keyword evidence="11" id="KW-0418">Kinase</keyword>
<dbReference type="SMART" id="SM00086">
    <property type="entry name" value="PAC"/>
    <property type="match status" value="3"/>
</dbReference>
<comment type="subcellular location">
    <subcellularLocation>
        <location evidence="2">Cell inner membrane</location>
        <topology evidence="2">Multi-pass membrane protein</topology>
    </subcellularLocation>
</comment>
<evidence type="ECO:0000313" key="17">
    <source>
        <dbReference type="Proteomes" id="UP000807825"/>
    </source>
</evidence>
<dbReference type="InterPro" id="IPR029016">
    <property type="entry name" value="GAF-like_dom_sf"/>
</dbReference>
<dbReference type="PANTHER" id="PTHR43304">
    <property type="entry name" value="PHYTOCHROME-LIKE PROTEIN CPH1"/>
    <property type="match status" value="1"/>
</dbReference>
<keyword evidence="7" id="KW-0808">Transferase</keyword>
<dbReference type="GO" id="GO:0006355">
    <property type="term" value="P:regulation of DNA-templated transcription"/>
    <property type="evidence" value="ECO:0007669"/>
    <property type="project" value="InterPro"/>
</dbReference>
<feature type="domain" description="PAS" evidence="14">
    <location>
        <begin position="263"/>
        <end position="335"/>
    </location>
</feature>
<keyword evidence="4" id="KW-1003">Cell membrane</keyword>
<evidence type="ECO:0000256" key="13">
    <source>
        <dbReference type="ARBA" id="ARBA00023136"/>
    </source>
</evidence>
<organism evidence="16 17">
    <name type="scientific">Desulfomonile tiedjei</name>
    <dbReference type="NCBI Taxonomy" id="2358"/>
    <lineage>
        <taxon>Bacteria</taxon>
        <taxon>Pseudomonadati</taxon>
        <taxon>Thermodesulfobacteriota</taxon>
        <taxon>Desulfomonilia</taxon>
        <taxon>Desulfomonilales</taxon>
        <taxon>Desulfomonilaceae</taxon>
        <taxon>Desulfomonile</taxon>
    </lineage>
</organism>
<protein>
    <recommendedName>
        <fullName evidence="3">histidine kinase</fullName>
        <ecNumber evidence="3">2.7.13.3</ecNumber>
    </recommendedName>
</protein>
<feature type="domain" description="PAS" evidence="14">
    <location>
        <begin position="559"/>
        <end position="604"/>
    </location>
</feature>
<keyword evidence="9" id="KW-0677">Repeat</keyword>
<dbReference type="NCBIfam" id="TIGR00229">
    <property type="entry name" value="sensory_box"/>
    <property type="match status" value="4"/>
</dbReference>
<dbReference type="AlphaFoldDB" id="A0A9D6Z765"/>
<evidence type="ECO:0000256" key="3">
    <source>
        <dbReference type="ARBA" id="ARBA00012438"/>
    </source>
</evidence>
<feature type="domain" description="PAS" evidence="14">
    <location>
        <begin position="136"/>
        <end position="206"/>
    </location>
</feature>
<dbReference type="Proteomes" id="UP000807825">
    <property type="component" value="Unassembled WGS sequence"/>
</dbReference>
<evidence type="ECO:0000259" key="14">
    <source>
        <dbReference type="PROSITE" id="PS50112"/>
    </source>
</evidence>
<reference evidence="16" key="1">
    <citation type="submission" date="2020-07" db="EMBL/GenBank/DDBJ databases">
        <title>Huge and variable diversity of episymbiotic CPR bacteria and DPANN archaea in groundwater ecosystems.</title>
        <authorList>
            <person name="He C.Y."/>
            <person name="Keren R."/>
            <person name="Whittaker M."/>
            <person name="Farag I.F."/>
            <person name="Doudna J."/>
            <person name="Cate J.H.D."/>
            <person name="Banfield J.F."/>
        </authorList>
    </citation>
    <scope>NUCLEOTIDE SEQUENCE</scope>
    <source>
        <strain evidence="16">NC_groundwater_1664_Pr3_B-0.1um_52_9</strain>
    </source>
</reference>
<feature type="domain" description="PAC" evidence="15">
    <location>
        <begin position="339"/>
        <end position="392"/>
    </location>
</feature>
<accession>A0A9D6Z765</accession>
<sequence>MQSSAKSFSEGLGEPSLLKKVPQILTALNEHWYYISPQIETVLGFSPAKYQEDPDLWRKQLHPDDRDRVIAEVTRGHIPGETFVQEYRMLSRDRRIVWLRDEAAFVHDQDGNPLFLQGIMLDITDRKEAEESLRESREQLQTIFDRSPAGITLVNPEGLITFANQSMGDLFSRPCEDLIGTPYVDLVHPSQRSLGHGKMRSLMDGEIDQVSLERRYQAAGGREFLGHLSGRRILKEDGTLEGLVGIITDITDYKKAEEALRESEERFRLAIEATADGVWDWDLKTDHVFRSAGFFSMLGYESENFSGRFGEWQNLVHPEDLETVRHALKEYLNGMRETYEVEFRMISKSGSPVWILSRGKVVARDRDGKPLRMIGTHTDITERKEAEKQIRMNEARLQSLYDIGQYRAANKQDLLDFALKEVIMLTGSKVGYIYHYDEEKRLFEINTWPKEVMQQCEAAEPQSLCELDKTGIWGEAVRQRKHIIVNDFQAQNPLKKGHPEGHVELHNFMTIPVFSGDRIVAVVGAGNKESDYKDSDVQQLNVLMDSVWRIAEAKRNEAMQRRLVTAVEQAVEGIVITDTQGTIEYVNPAYEEITGYSRDEVIGQKATLLRSDEGDLPTQRDMIESLSRCERWSGHLVEKRKDGGAYEEDVTVTPVLCLRWRKSFPDFPAETPTFCSTHAYEKARDNSIWASPYLWYH</sequence>
<keyword evidence="13" id="KW-0472">Membrane</keyword>
<dbReference type="GO" id="GO:0004673">
    <property type="term" value="F:protein histidine kinase activity"/>
    <property type="evidence" value="ECO:0007669"/>
    <property type="project" value="UniProtKB-EC"/>
</dbReference>
<keyword evidence="12" id="KW-1133">Transmembrane helix</keyword>
<dbReference type="GO" id="GO:0005886">
    <property type="term" value="C:plasma membrane"/>
    <property type="evidence" value="ECO:0007669"/>
    <property type="project" value="UniProtKB-SubCell"/>
</dbReference>
<comment type="catalytic activity">
    <reaction evidence="1">
        <text>ATP + protein L-histidine = ADP + protein N-phospho-L-histidine.</text>
        <dbReference type="EC" id="2.7.13.3"/>
    </reaction>
</comment>
<dbReference type="InterPro" id="IPR035965">
    <property type="entry name" value="PAS-like_dom_sf"/>
</dbReference>
<dbReference type="FunFam" id="3.30.450.20:FF:000099">
    <property type="entry name" value="Sensory box sensor histidine kinase"/>
    <property type="match status" value="1"/>
</dbReference>
<dbReference type="Gene3D" id="3.30.450.40">
    <property type="match status" value="1"/>
</dbReference>
<feature type="domain" description="PAC" evidence="15">
    <location>
        <begin position="210"/>
        <end position="262"/>
    </location>
</feature>
<dbReference type="CDD" id="cd00130">
    <property type="entry name" value="PAS"/>
    <property type="match status" value="4"/>
</dbReference>
<evidence type="ECO:0000256" key="12">
    <source>
        <dbReference type="ARBA" id="ARBA00022989"/>
    </source>
</evidence>
<dbReference type="EC" id="2.7.13.3" evidence="3"/>
<dbReference type="InterPro" id="IPR003018">
    <property type="entry name" value="GAF"/>
</dbReference>
<dbReference type="PROSITE" id="PS50113">
    <property type="entry name" value="PAC"/>
    <property type="match status" value="3"/>
</dbReference>
<evidence type="ECO:0000256" key="1">
    <source>
        <dbReference type="ARBA" id="ARBA00000085"/>
    </source>
</evidence>
<proteinExistence type="predicted"/>
<dbReference type="SUPFAM" id="SSF55785">
    <property type="entry name" value="PYP-like sensor domain (PAS domain)"/>
    <property type="match status" value="4"/>
</dbReference>
<keyword evidence="6" id="KW-0597">Phosphoprotein</keyword>
<evidence type="ECO:0000256" key="6">
    <source>
        <dbReference type="ARBA" id="ARBA00022553"/>
    </source>
</evidence>
<evidence type="ECO:0000256" key="5">
    <source>
        <dbReference type="ARBA" id="ARBA00022519"/>
    </source>
</evidence>
<feature type="domain" description="PAC" evidence="15">
    <location>
        <begin position="83"/>
        <end position="135"/>
    </location>
</feature>
<dbReference type="InterPro" id="IPR013767">
    <property type="entry name" value="PAS_fold"/>
</dbReference>
<comment type="caution">
    <text evidence="16">The sequence shown here is derived from an EMBL/GenBank/DDBJ whole genome shotgun (WGS) entry which is preliminary data.</text>
</comment>
<dbReference type="SMART" id="SM00065">
    <property type="entry name" value="GAF"/>
    <property type="match status" value="1"/>
</dbReference>
<evidence type="ECO:0000256" key="10">
    <source>
        <dbReference type="ARBA" id="ARBA00022741"/>
    </source>
</evidence>
<evidence type="ECO:0000256" key="2">
    <source>
        <dbReference type="ARBA" id="ARBA00004429"/>
    </source>
</evidence>
<dbReference type="Gene3D" id="3.30.450.20">
    <property type="entry name" value="PAS domain"/>
    <property type="match status" value="4"/>
</dbReference>
<keyword evidence="10" id="KW-0547">Nucleotide-binding</keyword>
<gene>
    <name evidence="16" type="ORF">HY912_15025</name>
</gene>
<evidence type="ECO:0000256" key="11">
    <source>
        <dbReference type="ARBA" id="ARBA00022777"/>
    </source>
</evidence>
<dbReference type="SMART" id="SM00091">
    <property type="entry name" value="PAS"/>
    <property type="match status" value="4"/>
</dbReference>
<dbReference type="Pfam" id="PF13185">
    <property type="entry name" value="GAF_2"/>
    <property type="match status" value="1"/>
</dbReference>
<dbReference type="PROSITE" id="PS50112">
    <property type="entry name" value="PAS"/>
    <property type="match status" value="3"/>
</dbReference>
<evidence type="ECO:0000259" key="15">
    <source>
        <dbReference type="PROSITE" id="PS50113"/>
    </source>
</evidence>
<keyword evidence="8" id="KW-0812">Transmembrane</keyword>
<dbReference type="SUPFAM" id="SSF55781">
    <property type="entry name" value="GAF domain-like"/>
    <property type="match status" value="1"/>
</dbReference>
<dbReference type="Pfam" id="PF08447">
    <property type="entry name" value="PAS_3"/>
    <property type="match status" value="2"/>
</dbReference>
<dbReference type="GO" id="GO:0000166">
    <property type="term" value="F:nucleotide binding"/>
    <property type="evidence" value="ECO:0007669"/>
    <property type="project" value="UniProtKB-KW"/>
</dbReference>
<dbReference type="InterPro" id="IPR000014">
    <property type="entry name" value="PAS"/>
</dbReference>
<dbReference type="EMBL" id="JACRDE010000393">
    <property type="protein sequence ID" value="MBI5250801.1"/>
    <property type="molecule type" value="Genomic_DNA"/>
</dbReference>
<evidence type="ECO:0000256" key="9">
    <source>
        <dbReference type="ARBA" id="ARBA00022737"/>
    </source>
</evidence>
<evidence type="ECO:0000313" key="16">
    <source>
        <dbReference type="EMBL" id="MBI5250801.1"/>
    </source>
</evidence>
<name>A0A9D6Z765_9BACT</name>
<dbReference type="InterPro" id="IPR001610">
    <property type="entry name" value="PAC"/>
</dbReference>
<dbReference type="InterPro" id="IPR052162">
    <property type="entry name" value="Sensor_kinase/Photoreceptor"/>
</dbReference>
<keyword evidence="5" id="KW-0997">Cell inner membrane</keyword>
<dbReference type="InterPro" id="IPR013655">
    <property type="entry name" value="PAS_fold_3"/>
</dbReference>